<comment type="subcellular location">
    <subcellularLocation>
        <location evidence="1">Endomembrane system</location>
        <topology evidence="1">Multi-pass membrane protein</topology>
    </subcellularLocation>
</comment>
<evidence type="ECO:0000256" key="6">
    <source>
        <dbReference type="SAM" id="Phobius"/>
    </source>
</evidence>
<keyword evidence="3 6" id="KW-0812">Transmembrane</keyword>
<feature type="transmembrane region" description="Helical" evidence="6">
    <location>
        <begin position="105"/>
        <end position="125"/>
    </location>
</feature>
<dbReference type="Proteomes" id="UP001591681">
    <property type="component" value="Unassembled WGS sequence"/>
</dbReference>
<gene>
    <name evidence="8" type="ORF">ACEWY4_021386</name>
</gene>
<reference evidence="8 9" key="1">
    <citation type="submission" date="2024-09" db="EMBL/GenBank/DDBJ databases">
        <title>A chromosome-level genome assembly of Gray's grenadier anchovy, Coilia grayii.</title>
        <authorList>
            <person name="Fu Z."/>
        </authorList>
    </citation>
    <scope>NUCLEOTIDE SEQUENCE [LARGE SCALE GENOMIC DNA]</scope>
    <source>
        <strain evidence="8">G4</strain>
        <tissue evidence="8">Muscle</tissue>
    </source>
</reference>
<dbReference type="InterPro" id="IPR050911">
    <property type="entry name" value="DRAM/TMEM150_Autophagy_Mod"/>
</dbReference>
<comment type="caution">
    <text evidence="8">The sequence shown here is derived from an EMBL/GenBank/DDBJ whole genome shotgun (WGS) entry which is preliminary data.</text>
</comment>
<accession>A0ABD1JC68</accession>
<dbReference type="PANTHER" id="PTHR21324">
    <property type="entry name" value="FASTING-INDUCIBLE INTEGRAL MEMBRANE PROTEIN TM6P1-RELATED"/>
    <property type="match status" value="1"/>
</dbReference>
<protein>
    <recommendedName>
        <fullName evidence="7">CWH43-like N-terminal domain-containing protein</fullName>
    </recommendedName>
</protein>
<dbReference type="Pfam" id="PF10277">
    <property type="entry name" value="Frag1"/>
    <property type="match status" value="1"/>
</dbReference>
<evidence type="ECO:0000256" key="1">
    <source>
        <dbReference type="ARBA" id="ARBA00004127"/>
    </source>
</evidence>
<name>A0ABD1JC68_9TELE</name>
<sequence>MVFWIIIPITLFSVSFFGSWTVYALALRNGHVCSLQNWEYRNSCQTNDSERCCTNNHIPTISCSGTTAPENSLFSATVNAGAFLFLVFCIFHHAHILGRNSNHSLLSKFALVFGCVASCGAFVAGNCNPVDLWLLHYLGAAISFVCLCFYCVLLTSLTNRCVLTGLERYLYPVRIISSSIQISVTILYCIFFAQEDYFFRHISAIFEWTLSVNVEVFELSFVVEFFFFSSSMIHTLLDKRDEEKQLILS</sequence>
<evidence type="ECO:0000313" key="9">
    <source>
        <dbReference type="Proteomes" id="UP001591681"/>
    </source>
</evidence>
<evidence type="ECO:0000259" key="7">
    <source>
        <dbReference type="Pfam" id="PF10277"/>
    </source>
</evidence>
<evidence type="ECO:0000313" key="8">
    <source>
        <dbReference type="EMBL" id="KAL2083613.1"/>
    </source>
</evidence>
<evidence type="ECO:0000256" key="4">
    <source>
        <dbReference type="ARBA" id="ARBA00022989"/>
    </source>
</evidence>
<keyword evidence="4 6" id="KW-1133">Transmembrane helix</keyword>
<feature type="transmembrane region" description="Helical" evidence="6">
    <location>
        <begin position="137"/>
        <end position="157"/>
    </location>
</feature>
<keyword evidence="5 6" id="KW-0472">Membrane</keyword>
<evidence type="ECO:0000256" key="5">
    <source>
        <dbReference type="ARBA" id="ARBA00023136"/>
    </source>
</evidence>
<evidence type="ECO:0000256" key="3">
    <source>
        <dbReference type="ARBA" id="ARBA00022692"/>
    </source>
</evidence>
<comment type="similarity">
    <text evidence="2">Belongs to the DRAM/TMEM150 family.</text>
</comment>
<proteinExistence type="inferred from homology"/>
<dbReference type="GO" id="GO:0012505">
    <property type="term" value="C:endomembrane system"/>
    <property type="evidence" value="ECO:0007669"/>
    <property type="project" value="UniProtKB-SubCell"/>
</dbReference>
<dbReference type="InterPro" id="IPR019402">
    <property type="entry name" value="CWH43_N"/>
</dbReference>
<dbReference type="PANTHER" id="PTHR21324:SF13">
    <property type="entry name" value="SI:DKEY-228D14.5"/>
    <property type="match status" value="1"/>
</dbReference>
<organism evidence="8 9">
    <name type="scientific">Coilia grayii</name>
    <name type="common">Gray's grenadier anchovy</name>
    <dbReference type="NCBI Taxonomy" id="363190"/>
    <lineage>
        <taxon>Eukaryota</taxon>
        <taxon>Metazoa</taxon>
        <taxon>Chordata</taxon>
        <taxon>Craniata</taxon>
        <taxon>Vertebrata</taxon>
        <taxon>Euteleostomi</taxon>
        <taxon>Actinopterygii</taxon>
        <taxon>Neopterygii</taxon>
        <taxon>Teleostei</taxon>
        <taxon>Clupei</taxon>
        <taxon>Clupeiformes</taxon>
        <taxon>Clupeoidei</taxon>
        <taxon>Engraulidae</taxon>
        <taxon>Coilinae</taxon>
        <taxon>Coilia</taxon>
    </lineage>
</organism>
<evidence type="ECO:0000256" key="2">
    <source>
        <dbReference type="ARBA" id="ARBA00006565"/>
    </source>
</evidence>
<feature type="transmembrane region" description="Helical" evidence="6">
    <location>
        <begin position="73"/>
        <end position="93"/>
    </location>
</feature>
<dbReference type="AlphaFoldDB" id="A0ABD1JC68"/>
<keyword evidence="9" id="KW-1185">Reference proteome</keyword>
<dbReference type="EMBL" id="JBHFQA010000018">
    <property type="protein sequence ID" value="KAL2083613.1"/>
    <property type="molecule type" value="Genomic_DNA"/>
</dbReference>
<feature type="transmembrane region" description="Helical" evidence="6">
    <location>
        <begin position="169"/>
        <end position="193"/>
    </location>
</feature>
<feature type="domain" description="CWH43-like N-terminal" evidence="7">
    <location>
        <begin position="4"/>
        <end position="225"/>
    </location>
</feature>